<protein>
    <submittedName>
        <fullName evidence="2">Uncharacterized protein</fullName>
    </submittedName>
</protein>
<evidence type="ECO:0000313" key="2">
    <source>
        <dbReference type="EMBL" id="CAK8162318.1"/>
    </source>
</evidence>
<keyword evidence="1" id="KW-0472">Membrane</keyword>
<organism evidence="2 3">
    <name type="scientific">Candidatus Xenohaliotis californiensis</name>
    <dbReference type="NCBI Taxonomy" id="84677"/>
    <lineage>
        <taxon>Bacteria</taxon>
        <taxon>Pseudomonadati</taxon>
        <taxon>Pseudomonadota</taxon>
        <taxon>Alphaproteobacteria</taxon>
        <taxon>Rickettsiales</taxon>
        <taxon>Anaplasmataceae</taxon>
        <taxon>Candidatus Xenohaliotis</taxon>
    </lineage>
</organism>
<keyword evidence="3" id="KW-1185">Reference proteome</keyword>
<proteinExistence type="predicted"/>
<keyword evidence="1" id="KW-1133">Transmembrane helix</keyword>
<reference evidence="2 3" key="1">
    <citation type="submission" date="2024-01" db="EMBL/GenBank/DDBJ databases">
        <authorList>
            <person name="Kunselman E."/>
        </authorList>
    </citation>
    <scope>NUCLEOTIDE SEQUENCE [LARGE SCALE GENOMIC DNA]</scope>
    <source>
        <strain evidence="2">2 abalone samples</strain>
    </source>
</reference>
<feature type="transmembrane region" description="Helical" evidence="1">
    <location>
        <begin position="21"/>
        <end position="42"/>
    </location>
</feature>
<dbReference type="Proteomes" id="UP001314181">
    <property type="component" value="Unassembled WGS sequence"/>
</dbReference>
<evidence type="ECO:0000256" key="1">
    <source>
        <dbReference type="SAM" id="Phobius"/>
    </source>
</evidence>
<sequence length="73" mass="8931">MYEKYRINKLKVIIIDSYTTIMQLLNLLKIILCCFIKIYYIINFNKFEKLIIRKTVPSGRKYLLSINKKYYNL</sequence>
<gene>
    <name evidence="2" type="ORF">CAXC1_110022</name>
</gene>
<comment type="caution">
    <text evidence="2">The sequence shown here is derived from an EMBL/GenBank/DDBJ whole genome shotgun (WGS) entry which is preliminary data.</text>
</comment>
<keyword evidence="1" id="KW-0812">Transmembrane</keyword>
<evidence type="ECO:0000313" key="3">
    <source>
        <dbReference type="Proteomes" id="UP001314181"/>
    </source>
</evidence>
<accession>A0ABM9N7P8</accession>
<name>A0ABM9N7P8_9RICK</name>
<dbReference type="EMBL" id="CAWVOK010000002">
    <property type="protein sequence ID" value="CAK8162318.1"/>
    <property type="molecule type" value="Genomic_DNA"/>
</dbReference>